<dbReference type="SMART" id="SM00774">
    <property type="entry name" value="WRKY"/>
    <property type="match status" value="1"/>
</dbReference>
<evidence type="ECO:0000256" key="2">
    <source>
        <dbReference type="ARBA" id="ARBA00023015"/>
    </source>
</evidence>
<feature type="compositionally biased region" description="Low complexity" evidence="6">
    <location>
        <begin position="136"/>
        <end position="152"/>
    </location>
</feature>
<dbReference type="PANTHER" id="PTHR31221:SF334">
    <property type="entry name" value="WRKY TRANSCRIPTION FACTOR 57-RELATED"/>
    <property type="match status" value="1"/>
</dbReference>
<name>A0ABD2RYT7_9SOLN</name>
<dbReference type="PANTHER" id="PTHR31221">
    <property type="entry name" value="WRKY TRANSCRIPTION FACTOR PROTEIN 1-RELATED"/>
    <property type="match status" value="1"/>
</dbReference>
<reference evidence="8 9" key="1">
    <citation type="submission" date="2024-05" db="EMBL/GenBank/DDBJ databases">
        <title>De novo assembly of an allotetraploid wild potato.</title>
        <authorList>
            <person name="Hosaka A.J."/>
        </authorList>
    </citation>
    <scope>NUCLEOTIDE SEQUENCE [LARGE SCALE GENOMIC DNA]</scope>
    <source>
        <tissue evidence="8">Young leaves</tissue>
    </source>
</reference>
<keyword evidence="9" id="KW-1185">Reference proteome</keyword>
<evidence type="ECO:0000313" key="9">
    <source>
        <dbReference type="Proteomes" id="UP001627284"/>
    </source>
</evidence>
<gene>
    <name evidence="8" type="ORF">AABB24_029266</name>
</gene>
<evidence type="ECO:0000256" key="4">
    <source>
        <dbReference type="ARBA" id="ARBA00023163"/>
    </source>
</evidence>
<dbReference type="GO" id="GO:0005634">
    <property type="term" value="C:nucleus"/>
    <property type="evidence" value="ECO:0007669"/>
    <property type="project" value="UniProtKB-SubCell"/>
</dbReference>
<accession>A0ABD2RYT7</accession>
<protein>
    <recommendedName>
        <fullName evidence="7">WRKY domain-containing protein</fullName>
    </recommendedName>
</protein>
<dbReference type="Proteomes" id="UP001627284">
    <property type="component" value="Unassembled WGS sequence"/>
</dbReference>
<feature type="region of interest" description="Disordered" evidence="6">
    <location>
        <begin position="69"/>
        <end position="167"/>
    </location>
</feature>
<keyword evidence="2" id="KW-0805">Transcription regulation</keyword>
<comment type="subcellular location">
    <subcellularLocation>
        <location evidence="1">Nucleus</location>
    </subcellularLocation>
</comment>
<feature type="domain" description="WRKY" evidence="7">
    <location>
        <begin position="174"/>
        <end position="239"/>
    </location>
</feature>
<dbReference type="EMBL" id="JBJKTR010000017">
    <property type="protein sequence ID" value="KAL3336532.1"/>
    <property type="molecule type" value="Genomic_DNA"/>
</dbReference>
<evidence type="ECO:0000256" key="3">
    <source>
        <dbReference type="ARBA" id="ARBA00023125"/>
    </source>
</evidence>
<dbReference type="InterPro" id="IPR003657">
    <property type="entry name" value="WRKY_dom"/>
</dbReference>
<evidence type="ECO:0000256" key="5">
    <source>
        <dbReference type="ARBA" id="ARBA00023242"/>
    </source>
</evidence>
<proteinExistence type="predicted"/>
<organism evidence="8 9">
    <name type="scientific">Solanum stoloniferum</name>
    <dbReference type="NCBI Taxonomy" id="62892"/>
    <lineage>
        <taxon>Eukaryota</taxon>
        <taxon>Viridiplantae</taxon>
        <taxon>Streptophyta</taxon>
        <taxon>Embryophyta</taxon>
        <taxon>Tracheophyta</taxon>
        <taxon>Spermatophyta</taxon>
        <taxon>Magnoliopsida</taxon>
        <taxon>eudicotyledons</taxon>
        <taxon>Gunneridae</taxon>
        <taxon>Pentapetalae</taxon>
        <taxon>asterids</taxon>
        <taxon>lamiids</taxon>
        <taxon>Solanales</taxon>
        <taxon>Solanaceae</taxon>
        <taxon>Solanoideae</taxon>
        <taxon>Solaneae</taxon>
        <taxon>Solanum</taxon>
    </lineage>
</organism>
<feature type="region of interest" description="Disordered" evidence="6">
    <location>
        <begin position="1"/>
        <end position="21"/>
    </location>
</feature>
<feature type="compositionally biased region" description="Basic residues" evidence="6">
    <location>
        <begin position="154"/>
        <end position="165"/>
    </location>
</feature>
<feature type="compositionally biased region" description="Low complexity" evidence="6">
    <location>
        <begin position="97"/>
        <end position="109"/>
    </location>
</feature>
<dbReference type="SUPFAM" id="SSF118290">
    <property type="entry name" value="WRKY DNA-binding domain"/>
    <property type="match status" value="1"/>
</dbReference>
<dbReference type="AlphaFoldDB" id="A0ABD2RYT7"/>
<dbReference type="InterPro" id="IPR044810">
    <property type="entry name" value="WRKY_plant"/>
</dbReference>
<keyword evidence="3" id="KW-0238">DNA-binding</keyword>
<comment type="caution">
    <text evidence="8">The sequence shown here is derived from an EMBL/GenBank/DDBJ whole genome shotgun (WGS) entry which is preliminary data.</text>
</comment>
<dbReference type="GO" id="GO:0003677">
    <property type="term" value="F:DNA binding"/>
    <property type="evidence" value="ECO:0007669"/>
    <property type="project" value="UniProtKB-KW"/>
</dbReference>
<dbReference type="Pfam" id="PF03106">
    <property type="entry name" value="WRKY"/>
    <property type="match status" value="1"/>
</dbReference>
<evidence type="ECO:0000256" key="6">
    <source>
        <dbReference type="SAM" id="MobiDB-lite"/>
    </source>
</evidence>
<feature type="region of interest" description="Disordered" evidence="6">
    <location>
        <begin position="279"/>
        <end position="329"/>
    </location>
</feature>
<dbReference type="InterPro" id="IPR036576">
    <property type="entry name" value="WRKY_dom_sf"/>
</dbReference>
<keyword evidence="4" id="KW-0804">Transcription</keyword>
<dbReference type="PROSITE" id="PS50811">
    <property type="entry name" value="WRKY"/>
    <property type="match status" value="1"/>
</dbReference>
<keyword evidence="5" id="KW-0539">Nucleus</keyword>
<evidence type="ECO:0000313" key="8">
    <source>
        <dbReference type="EMBL" id="KAL3336532.1"/>
    </source>
</evidence>
<evidence type="ECO:0000256" key="1">
    <source>
        <dbReference type="ARBA" id="ARBA00004123"/>
    </source>
</evidence>
<dbReference type="Gene3D" id="2.20.25.80">
    <property type="entry name" value="WRKY domain"/>
    <property type="match status" value="1"/>
</dbReference>
<feature type="compositionally biased region" description="Polar residues" evidence="6">
    <location>
        <begin position="302"/>
        <end position="313"/>
    </location>
</feature>
<sequence length="329" mass="35530">MDENDKQVDNDPLPSGTTGGAAAAVFTGAASESGWSLGGGDDESDNVYFFGTSSTDRESSILTEFGWNFQPDEDRDVCAGGGGSRFHRIDEDVAGNSSTTTASASASASVTEPTVTEKITDEPVSSSCSDDPPEKSTASGSSSASRPPSDTASKVKKKGQKRIRQPRFAFMTKSEVDHLEDGYRWRKYGQKAVKNSPFPRSYYRCTNTKCTVKKRVERSSEDSSIVITTYEGQHCHHTVGFPRGGLINHEAFTSQLIPLPSQFYHPPIVQYPHELVPMSSSAAPESHTMPGETGPEPIRLPETSQPDSTQQPTDEGLLGDIVPPGMRSR</sequence>
<dbReference type="FunFam" id="2.20.25.80:FF:000003">
    <property type="entry name" value="WRKY transcription factor 57"/>
    <property type="match status" value="1"/>
</dbReference>
<evidence type="ECO:0000259" key="7">
    <source>
        <dbReference type="PROSITE" id="PS50811"/>
    </source>
</evidence>